<keyword evidence="6" id="KW-1185">Reference proteome</keyword>
<gene>
    <name evidence="5" type="ORF">CLLU_09840</name>
</gene>
<organism evidence="5 6">
    <name type="scientific">Clostridium luticellarii</name>
    <dbReference type="NCBI Taxonomy" id="1691940"/>
    <lineage>
        <taxon>Bacteria</taxon>
        <taxon>Bacillati</taxon>
        <taxon>Bacillota</taxon>
        <taxon>Clostridia</taxon>
        <taxon>Eubacteriales</taxon>
        <taxon>Clostridiaceae</taxon>
        <taxon>Clostridium</taxon>
    </lineage>
</organism>
<dbReference type="Pfam" id="PF01464">
    <property type="entry name" value="SLT"/>
    <property type="match status" value="1"/>
</dbReference>
<evidence type="ECO:0000313" key="6">
    <source>
        <dbReference type="Proteomes" id="UP000237798"/>
    </source>
</evidence>
<protein>
    <submittedName>
        <fullName evidence="5">Transglycosylase SLT domain protein</fullName>
    </submittedName>
</protein>
<dbReference type="PANTHER" id="PTHR21525">
    <property type="entry name" value="MOTILE SPERM PROTEIN"/>
    <property type="match status" value="1"/>
</dbReference>
<dbReference type="InterPro" id="IPR023346">
    <property type="entry name" value="Lysozyme-like_dom_sf"/>
</dbReference>
<reference evidence="5 6" key="1">
    <citation type="submission" date="2018-03" db="EMBL/GenBank/DDBJ databases">
        <title>Genome sequence of Clostridium luticellarii DSM 29923.</title>
        <authorList>
            <person name="Poehlein A."/>
            <person name="Daniel R."/>
        </authorList>
    </citation>
    <scope>NUCLEOTIDE SEQUENCE [LARGE SCALE GENOMIC DNA]</scope>
    <source>
        <strain evidence="5 6">DSM 29923</strain>
    </source>
</reference>
<dbReference type="EMBL" id="PVXP01000009">
    <property type="protein sequence ID" value="PRR85956.1"/>
    <property type="molecule type" value="Genomic_DNA"/>
</dbReference>
<evidence type="ECO:0000259" key="4">
    <source>
        <dbReference type="Pfam" id="PF20155"/>
    </source>
</evidence>
<feature type="domain" description="Transglycosylase SLT" evidence="3">
    <location>
        <begin position="1237"/>
        <end position="1331"/>
    </location>
</feature>
<feature type="region of interest" description="Disordered" evidence="2">
    <location>
        <begin position="611"/>
        <end position="656"/>
    </location>
</feature>
<dbReference type="RefSeq" id="WP_106008468.1">
    <property type="nucleotide sequence ID" value="NZ_PVXP01000009.1"/>
</dbReference>
<comment type="caution">
    <text evidence="5">The sequence shown here is derived from an EMBL/GenBank/DDBJ whole genome shotgun (WGS) entry which is preliminary data.</text>
</comment>
<dbReference type="OrthoDB" id="1677957at2"/>
<dbReference type="PANTHER" id="PTHR21525:SF9">
    <property type="entry name" value="CHANNEL_COLICIN DOMAIN-CONTAINING PROTEIN"/>
    <property type="match status" value="1"/>
</dbReference>
<sequence length="1456" mass="153023">MAEKEIYHLDLVIGIKGDSETKSKLSAMDRYFEQTHKKANILNKMSVSPTARIIDKATSRIEKINSSLNKINKMVASPTIKIKDKISGGLNIIRGSISKTIAAATSLQGVLLGVGGTWAGIVKPMQIAGDFEQTQMAFTTMLKSAQKANSFLSQAQNMANATPFEFPQLADASKKMLAFGWNVKSILPDLTTIGDAASGLGLGAEGINEITLALGQMKAKGVVQGDEILQLTEAGIPASKILQEQLGLTAEQVGNIGKQGLSADKAVRALLTGMDKRFGGMMQDQAKTALGLMSTLKDTFENKLMNPWGQGLWSGIKPGLTKVTDWLDKNDKKVNELGNLFKKAGQTVSTSIGGALEKSQQRLDKLMDSSQWKSADLGGKITLAWDKVIAEPFSSWWNGSGRPKINKVAGEIGSAIGGTIGGGITSFLDALGGKDSNKTGGAGTTAGTAFTNGFLQAFDTGKIIDKLLNTFKNANLNFLKNPTGDNFAKAGIMDYILFSSLGGAALLKGGFKLGKGAFKFGKWAFGKEGTKTAEGAAEKMAGAAGSTSAKASSASSKASKTANDLSEAAKNFRNAANEAKTAEKLKKSTQNELNKAIKDYKNIMDKIEGIKSSGGSVPKSVSKKAGEAQTRVNNARERAKSAGQDAKAKGTKSEAYTTARNTFKEARQVSTESRASRFFKFAGKGIKGIPIVGGALTLAGAGLDILTSSDKKKGAFGAAGNIAGGLAGAKAGATIGSAFGPAGIGIGGIAGGIAGSIGGEKALDWIYDKTGPATKYLQDKFGNAKKSIESKWSDTKSWFGTKVGTPFKNGAINTMNFAVGAFSLGKDAAKRAWAPYGQWLGANVFQPIKNKASDVGSWIGQKFGSAKSWAQTHWSSFSGWWGANVSTPVKGFASDAGSWIGEKFSSAKSTAHTAWVGFSGWWSKNIGEPTKSVATDVGSWIGDKLSGARTTVESAWADFSTWFKEHIGGPAYALLEKIMGKGQEETGLTPSNGRKGNVRANGGIVTGPEFSLIGEAGTEAVIPLSSARRNRGLSLWQQAGKMLGVRMFANGGIVRNGSAGGAKVAKATANISTSIALGDDALSQFKQYGNKVNTNLSSGILENKKVSTDSVNKVTNESGSVLNLFSKTGHVYGIGMNNDIAAGIQSTIPNVTSMVKTLTDKVITEFKNGFGIHSPSRVFYKLAQFIPQGFVNGLTSKDMGGFIKHWIGDISSMAGGAMSGNVSGWLSAALAVTGTPASWLPGLLRLVQAESGGNPIAVNPQAVGGEHATGLLQTLGSTFRQYAVKGLDNILNPIANAAAAINYIKARYGSVFNTPLFKGGSYVGYASGTDNAKPGLARINERGWEFVDFTGGEKVLNHNKSINLMERAANSLSRVRSVVSNLGIGNMESRDIPESSNNPVYYTSQPQMATAGGYQGDINVDVENNFNGSTDIDDIVMQATKKFATELKKTLQNIKR</sequence>
<accession>A0A2T0BPZ7</accession>
<dbReference type="Proteomes" id="UP000237798">
    <property type="component" value="Unassembled WGS sequence"/>
</dbReference>
<dbReference type="InterPro" id="IPR013491">
    <property type="entry name" value="Tape_meas_N"/>
</dbReference>
<evidence type="ECO:0000256" key="2">
    <source>
        <dbReference type="SAM" id="MobiDB-lite"/>
    </source>
</evidence>
<dbReference type="NCBIfam" id="TIGR02675">
    <property type="entry name" value="tape_meas_nterm"/>
    <property type="match status" value="1"/>
</dbReference>
<dbReference type="Pfam" id="PF20155">
    <property type="entry name" value="TMP_3"/>
    <property type="match status" value="1"/>
</dbReference>
<dbReference type="SUPFAM" id="SSF53955">
    <property type="entry name" value="Lysozyme-like"/>
    <property type="match status" value="1"/>
</dbReference>
<feature type="domain" description="Tape measure protein N-terminal" evidence="4">
    <location>
        <begin position="126"/>
        <end position="302"/>
    </location>
</feature>
<feature type="compositionally biased region" description="Basic and acidic residues" evidence="2">
    <location>
        <begin position="634"/>
        <end position="652"/>
    </location>
</feature>
<proteinExistence type="predicted"/>
<evidence type="ECO:0000259" key="3">
    <source>
        <dbReference type="Pfam" id="PF01464"/>
    </source>
</evidence>
<feature type="compositionally biased region" description="Low complexity" evidence="2">
    <location>
        <begin position="611"/>
        <end position="620"/>
    </location>
</feature>
<keyword evidence="1" id="KW-0175">Coiled coil</keyword>
<dbReference type="InterPro" id="IPR008258">
    <property type="entry name" value="Transglycosylase_SLT_dom_1"/>
</dbReference>
<dbReference type="Gene3D" id="1.10.530.10">
    <property type="match status" value="1"/>
</dbReference>
<name>A0A2T0BPZ7_9CLOT</name>
<evidence type="ECO:0000256" key="1">
    <source>
        <dbReference type="SAM" id="Coils"/>
    </source>
</evidence>
<evidence type="ECO:0000313" key="5">
    <source>
        <dbReference type="EMBL" id="PRR85956.1"/>
    </source>
</evidence>
<feature type="coiled-coil region" evidence="1">
    <location>
        <begin position="562"/>
        <end position="606"/>
    </location>
</feature>